<dbReference type="EMBL" id="CP064812">
    <property type="protein sequence ID" value="QPG74433.1"/>
    <property type="molecule type" value="Genomic_DNA"/>
</dbReference>
<feature type="transmembrane region" description="Helical" evidence="1">
    <location>
        <begin position="214"/>
        <end position="236"/>
    </location>
</feature>
<proteinExistence type="predicted"/>
<protein>
    <submittedName>
        <fullName evidence="2">Uncharacterized protein</fullName>
    </submittedName>
</protein>
<keyword evidence="1" id="KW-1133">Transmembrane helix</keyword>
<dbReference type="GeneID" id="62195163"/>
<dbReference type="KEGG" id="bnn:FOA43_001762"/>
<dbReference type="Proteomes" id="UP000662931">
    <property type="component" value="Chromosome 1"/>
</dbReference>
<evidence type="ECO:0000256" key="1">
    <source>
        <dbReference type="SAM" id="Phobius"/>
    </source>
</evidence>
<keyword evidence="3" id="KW-1185">Reference proteome</keyword>
<keyword evidence="1" id="KW-0472">Membrane</keyword>
<organism evidence="2 3">
    <name type="scientific">Eeniella nana</name>
    <name type="common">Yeast</name>
    <name type="synonym">Brettanomyces nanus</name>
    <dbReference type="NCBI Taxonomy" id="13502"/>
    <lineage>
        <taxon>Eukaryota</taxon>
        <taxon>Fungi</taxon>
        <taxon>Dikarya</taxon>
        <taxon>Ascomycota</taxon>
        <taxon>Saccharomycotina</taxon>
        <taxon>Pichiomycetes</taxon>
        <taxon>Pichiales</taxon>
        <taxon>Pichiaceae</taxon>
        <taxon>Brettanomyces</taxon>
    </lineage>
</organism>
<evidence type="ECO:0000313" key="2">
    <source>
        <dbReference type="EMBL" id="QPG74433.1"/>
    </source>
</evidence>
<gene>
    <name evidence="2" type="ORF">FOA43_001762</name>
</gene>
<dbReference type="RefSeq" id="XP_038777998.1">
    <property type="nucleotide sequence ID" value="XM_038922070.1"/>
</dbReference>
<accession>A0A875S0K6</accession>
<sequence length="460" mass="52302">MNYYDSSNTEINIIDTGQPITKFELNSMNITVPESVSWTTLKASVESYVESRFDTFNTEINTIILADYKLEKSKNAKFNSQLKQFKQSILDNLKSQADNLSDIKAKIEKYSLVPSSDSVDLEEISLNYTWIDDLSFDNGYLGQYSSLYNGRTDITETLDTIKDECLRNATKVFNSAISDIIWSVPHYYLNISNETLDINSTSYKIPKSQVNNKFWLVVIIMLCLAPCLLILIKSILSYYQFMGEQRLAGELQTSISESSDKLALIYEVINCQKFKVCSIVSGILQKDLTNGSFETKLNWITSPMIGIQAKFPKIIQLVWFSSLLHFYFKSVGKSVNFREGLEKTIYLNQPKLQQLDFTFDQFKSISSHNSSYFLDKDLTSVFQETNIKFTGLTEKFNITDISSSILLETSILEFFPTQNSVNPNFSSSLSLTASTSSEAKYTLKSLFPYSLEISLTSSIK</sequence>
<reference evidence="2" key="1">
    <citation type="submission" date="2020-10" db="EMBL/GenBank/DDBJ databases">
        <authorList>
            <person name="Roach M.J.R."/>
        </authorList>
    </citation>
    <scope>NUCLEOTIDE SEQUENCE</scope>
    <source>
        <strain evidence="2">CBS 1945</strain>
    </source>
</reference>
<dbReference type="AlphaFoldDB" id="A0A875S0K6"/>
<keyword evidence="1" id="KW-0812">Transmembrane</keyword>
<dbReference type="OrthoDB" id="10673254at2759"/>
<name>A0A875S0K6_EENNA</name>
<evidence type="ECO:0000313" key="3">
    <source>
        <dbReference type="Proteomes" id="UP000662931"/>
    </source>
</evidence>